<organism evidence="17 18">
    <name type="scientific">Amycolatopsis sulphurea</name>
    <dbReference type="NCBI Taxonomy" id="76022"/>
    <lineage>
        <taxon>Bacteria</taxon>
        <taxon>Bacillati</taxon>
        <taxon>Actinomycetota</taxon>
        <taxon>Actinomycetes</taxon>
        <taxon>Pseudonocardiales</taxon>
        <taxon>Pseudonocardiaceae</taxon>
        <taxon>Amycolatopsis</taxon>
    </lineage>
</organism>
<keyword evidence="10 11" id="KW-0456">Lyase</keyword>
<comment type="catalytic activity">
    <reaction evidence="11">
        <text>(2R)-2-phosphoglycerate = phosphoenolpyruvate + H2O</text>
        <dbReference type="Rhea" id="RHEA:10164"/>
        <dbReference type="ChEBI" id="CHEBI:15377"/>
        <dbReference type="ChEBI" id="CHEBI:58289"/>
        <dbReference type="ChEBI" id="CHEBI:58702"/>
        <dbReference type="EC" id="4.2.1.11"/>
    </reaction>
</comment>
<dbReference type="InterPro" id="IPR000941">
    <property type="entry name" value="Enolase"/>
</dbReference>
<comment type="caution">
    <text evidence="17">The sequence shown here is derived from an EMBL/GenBank/DDBJ whole genome shotgun (WGS) entry which is preliminary data.</text>
</comment>
<dbReference type="SMART" id="SM01192">
    <property type="entry name" value="Enolase_C"/>
    <property type="match status" value="1"/>
</dbReference>
<reference evidence="17 18" key="1">
    <citation type="submission" date="2017-10" db="EMBL/GenBank/DDBJ databases">
        <title>Sequencing the genomes of 1000 actinobacteria strains.</title>
        <authorList>
            <person name="Klenk H.-P."/>
        </authorList>
    </citation>
    <scope>NUCLEOTIDE SEQUENCE [LARGE SCALE GENOMIC DNA]</scope>
    <source>
        <strain evidence="17 18">DSM 46092</strain>
    </source>
</reference>
<evidence type="ECO:0000256" key="12">
    <source>
        <dbReference type="PIRSR" id="PIRSR001400-1"/>
    </source>
</evidence>
<evidence type="ECO:0000256" key="13">
    <source>
        <dbReference type="PIRSR" id="PIRSR001400-2"/>
    </source>
</evidence>
<feature type="binding site" evidence="13">
    <location>
        <position position="283"/>
    </location>
    <ligand>
        <name>substrate</name>
    </ligand>
</feature>
<proteinExistence type="inferred from homology"/>
<dbReference type="SUPFAM" id="SSF54826">
    <property type="entry name" value="Enolase N-terminal domain-like"/>
    <property type="match status" value="1"/>
</dbReference>
<dbReference type="PIRSF" id="PIRSF001400">
    <property type="entry name" value="Enolase"/>
    <property type="match status" value="1"/>
</dbReference>
<feature type="binding site" evidence="11">
    <location>
        <position position="364"/>
    </location>
    <ligand>
        <name>(2R)-2-phosphoglycerate</name>
        <dbReference type="ChEBI" id="CHEBI:58289"/>
    </ligand>
</feature>
<feature type="active site" description="Proton acceptor" evidence="11 12">
    <location>
        <position position="335"/>
    </location>
</feature>
<evidence type="ECO:0000256" key="10">
    <source>
        <dbReference type="ARBA" id="ARBA00023239"/>
    </source>
</evidence>
<dbReference type="NCBIfam" id="TIGR01060">
    <property type="entry name" value="eno"/>
    <property type="match status" value="1"/>
</dbReference>
<evidence type="ECO:0000256" key="8">
    <source>
        <dbReference type="ARBA" id="ARBA00022842"/>
    </source>
</evidence>
<dbReference type="EMBL" id="PDJK01000002">
    <property type="protein sequence ID" value="PFG49306.1"/>
    <property type="molecule type" value="Genomic_DNA"/>
</dbReference>
<dbReference type="PANTHER" id="PTHR11902:SF1">
    <property type="entry name" value="ENOLASE"/>
    <property type="match status" value="1"/>
</dbReference>
<evidence type="ECO:0000256" key="5">
    <source>
        <dbReference type="ARBA" id="ARBA00022490"/>
    </source>
</evidence>
<evidence type="ECO:0000313" key="18">
    <source>
        <dbReference type="Proteomes" id="UP000243542"/>
    </source>
</evidence>
<dbReference type="InterPro" id="IPR020809">
    <property type="entry name" value="Enolase_CS"/>
</dbReference>
<name>A0A2A9FEW6_9PSEU</name>
<dbReference type="GO" id="GO:0000015">
    <property type="term" value="C:phosphopyruvate hydratase complex"/>
    <property type="evidence" value="ECO:0007669"/>
    <property type="project" value="InterPro"/>
</dbReference>
<evidence type="ECO:0000256" key="1">
    <source>
        <dbReference type="ARBA" id="ARBA00005031"/>
    </source>
</evidence>
<sequence>MALIEQVGAREILDSRGNPTVEVEVALDDGTLARAAVPSGASTGEHEAVELRDGDTGRYNGKGVERAVAAVLDEIGPDLTGVDAVDQRIVDQKLVDLDGTPGKSRLGANAILGVSLAVAKAASESAELELFRYLGGPNAHVLPVPMLNILNGGAHADTDVDIQEFMIAPIGAESFREALRWGTEVYHALKSVLKGRGLSTGLGDEGGFAPSLGNNREALDLILQAIEKAGYAAGRDVALALDVAATEFYSDGAYTFEGTKRSAEQMSAYYAELLRDYPLVSIEDPLSEDDWDGWIQLTAAIGDKVQLVGDDLFVTNPDRLEEGISRRAANALLVKVNQIGTLSETLDAVSLATSYGYKSMMSHRSGETEDTFIADLAVATGVGQIKTGAPARGERIAKYNQLLRIEETLADAARYAGDLAFPRFSAEG</sequence>
<dbReference type="EC" id="4.2.1.11" evidence="3 11"/>
<feature type="binding site" evidence="11">
    <location>
        <position position="163"/>
    </location>
    <ligand>
        <name>(2R)-2-phosphoglycerate</name>
        <dbReference type="ChEBI" id="CHEBI:58289"/>
    </ligand>
</feature>
<accession>A0A2A9FEW6</accession>
<dbReference type="Gene3D" id="3.30.390.10">
    <property type="entry name" value="Enolase-like, N-terminal domain"/>
    <property type="match status" value="1"/>
</dbReference>
<feature type="binding site" evidence="13">
    <location>
        <begin position="362"/>
        <end position="365"/>
    </location>
    <ligand>
        <name>substrate</name>
    </ligand>
</feature>
<comment type="cofactor">
    <cofactor evidence="14">
        <name>Mg(2+)</name>
        <dbReference type="ChEBI" id="CHEBI:18420"/>
    </cofactor>
    <text evidence="14">Mg(2+) is required for catalysis and for stabilizing the dimer.</text>
</comment>
<comment type="cofactor">
    <cofactor evidence="11">
        <name>Mg(2+)</name>
        <dbReference type="ChEBI" id="CHEBI:18420"/>
    </cofactor>
    <text evidence="11">Binds a second Mg(2+) ion via substrate during catalysis.</text>
</comment>
<dbReference type="GO" id="GO:0006096">
    <property type="term" value="P:glycolytic process"/>
    <property type="evidence" value="ECO:0007669"/>
    <property type="project" value="UniProtKB-UniRule"/>
</dbReference>
<keyword evidence="7 11" id="KW-0479">Metal-binding</keyword>
<dbReference type="UniPathway" id="UPA00109">
    <property type="reaction ID" value="UER00187"/>
</dbReference>
<evidence type="ECO:0000256" key="14">
    <source>
        <dbReference type="PIRSR" id="PIRSR001400-3"/>
    </source>
</evidence>
<dbReference type="InterPro" id="IPR029017">
    <property type="entry name" value="Enolase-like_N"/>
</dbReference>
<dbReference type="FunFam" id="3.20.20.120:FF:000001">
    <property type="entry name" value="Enolase"/>
    <property type="match status" value="1"/>
</dbReference>
<dbReference type="Pfam" id="PF03952">
    <property type="entry name" value="Enolase_N"/>
    <property type="match status" value="1"/>
</dbReference>
<comment type="pathway">
    <text evidence="1 11">Carbohydrate degradation; glycolysis; pyruvate from D-glyceraldehyde 3-phosphate: step 4/5.</text>
</comment>
<keyword evidence="8 11" id="KW-0460">Magnesium</keyword>
<dbReference type="GO" id="GO:0009986">
    <property type="term" value="C:cell surface"/>
    <property type="evidence" value="ECO:0007669"/>
    <property type="project" value="UniProtKB-SubCell"/>
</dbReference>
<feature type="binding site" evidence="11 14">
    <location>
        <position position="242"/>
    </location>
    <ligand>
        <name>Mg(2+)</name>
        <dbReference type="ChEBI" id="CHEBI:18420"/>
    </ligand>
</feature>
<dbReference type="SMART" id="SM01193">
    <property type="entry name" value="Enolase_N"/>
    <property type="match status" value="1"/>
</dbReference>
<dbReference type="PROSITE" id="PS00164">
    <property type="entry name" value="ENOLASE"/>
    <property type="match status" value="1"/>
</dbReference>
<protein>
    <recommendedName>
        <fullName evidence="4 11">Enolase</fullName>
        <ecNumber evidence="3 11">4.2.1.11</ecNumber>
    </recommendedName>
    <alternativeName>
        <fullName evidence="11">2-phospho-D-glycerate hydro-lyase</fullName>
    </alternativeName>
    <alternativeName>
        <fullName evidence="11">2-phosphoglycerate dehydratase</fullName>
    </alternativeName>
</protein>
<keyword evidence="5 11" id="KW-0963">Cytoplasm</keyword>
<dbReference type="GO" id="GO:0000287">
    <property type="term" value="F:magnesium ion binding"/>
    <property type="evidence" value="ECO:0007669"/>
    <property type="project" value="UniProtKB-UniRule"/>
</dbReference>
<feature type="binding site" evidence="13">
    <location>
        <position position="164"/>
    </location>
    <ligand>
        <name>substrate</name>
    </ligand>
</feature>
<keyword evidence="9 11" id="KW-0324">Glycolysis</keyword>
<dbReference type="HAMAP" id="MF_00318">
    <property type="entry name" value="Enolase"/>
    <property type="match status" value="1"/>
</dbReference>
<dbReference type="Proteomes" id="UP000243542">
    <property type="component" value="Unassembled WGS sequence"/>
</dbReference>
<feature type="active site" description="Proton donor" evidence="11 12">
    <location>
        <position position="205"/>
    </location>
</feature>
<feature type="binding site" evidence="11">
    <location>
        <position position="386"/>
    </location>
    <ligand>
        <name>(2R)-2-phosphoglycerate</name>
        <dbReference type="ChEBI" id="CHEBI:58289"/>
    </ligand>
</feature>
<dbReference type="GO" id="GO:0004634">
    <property type="term" value="F:phosphopyruvate hydratase activity"/>
    <property type="evidence" value="ECO:0007669"/>
    <property type="project" value="UniProtKB-UniRule"/>
</dbReference>
<feature type="binding site" evidence="11 14">
    <location>
        <position position="283"/>
    </location>
    <ligand>
        <name>Mg(2+)</name>
        <dbReference type="ChEBI" id="CHEBI:18420"/>
    </ligand>
</feature>
<comment type="subcellular location">
    <subcellularLocation>
        <location evidence="11">Cytoplasm</location>
    </subcellularLocation>
    <subcellularLocation>
        <location evidence="11">Secreted</location>
    </subcellularLocation>
    <subcellularLocation>
        <location evidence="11">Cell surface</location>
    </subcellularLocation>
    <text evidence="11">Fractions of enolase are present in both the cytoplasm and on the cell surface.</text>
</comment>
<dbReference type="SFLD" id="SFLDG00178">
    <property type="entry name" value="enolase"/>
    <property type="match status" value="1"/>
</dbReference>
<evidence type="ECO:0000259" key="15">
    <source>
        <dbReference type="SMART" id="SM01192"/>
    </source>
</evidence>
<evidence type="ECO:0000256" key="6">
    <source>
        <dbReference type="ARBA" id="ARBA00022525"/>
    </source>
</evidence>
<evidence type="ECO:0000256" key="3">
    <source>
        <dbReference type="ARBA" id="ARBA00012058"/>
    </source>
</evidence>
<evidence type="ECO:0000256" key="4">
    <source>
        <dbReference type="ARBA" id="ARBA00017068"/>
    </source>
</evidence>
<evidence type="ECO:0000259" key="16">
    <source>
        <dbReference type="SMART" id="SM01193"/>
    </source>
</evidence>
<dbReference type="SFLD" id="SFLDS00001">
    <property type="entry name" value="Enolase"/>
    <property type="match status" value="1"/>
</dbReference>
<dbReference type="FunFam" id="3.30.390.10:FF:000001">
    <property type="entry name" value="Enolase"/>
    <property type="match status" value="1"/>
</dbReference>
<feature type="binding site" evidence="13">
    <location>
        <position position="310"/>
    </location>
    <ligand>
        <name>substrate</name>
    </ligand>
</feature>
<feature type="domain" description="Enolase N-terminal" evidence="16">
    <location>
        <begin position="4"/>
        <end position="134"/>
    </location>
</feature>
<dbReference type="InterPro" id="IPR036849">
    <property type="entry name" value="Enolase-like_C_sf"/>
</dbReference>
<feature type="domain" description="Enolase C-terminal TIM barrel" evidence="15">
    <location>
        <begin position="139"/>
        <end position="423"/>
    </location>
</feature>
<gene>
    <name evidence="11" type="primary">eno</name>
    <name evidence="17" type="ORF">ATK36_4451</name>
</gene>
<comment type="function">
    <text evidence="11">Catalyzes the reversible conversion of 2-phosphoglycerate (2-PG) into phosphoenolpyruvate (PEP). It is essential for the degradation of carbohydrates via glycolysis.</text>
</comment>
<keyword evidence="18" id="KW-1185">Reference proteome</keyword>
<dbReference type="SFLD" id="SFLDF00002">
    <property type="entry name" value="enolase"/>
    <property type="match status" value="1"/>
</dbReference>
<evidence type="ECO:0000256" key="2">
    <source>
        <dbReference type="ARBA" id="ARBA00009604"/>
    </source>
</evidence>
<dbReference type="PANTHER" id="PTHR11902">
    <property type="entry name" value="ENOLASE"/>
    <property type="match status" value="1"/>
</dbReference>
<comment type="similarity">
    <text evidence="2 11">Belongs to the enolase family.</text>
</comment>
<dbReference type="AlphaFoldDB" id="A0A2A9FEW6"/>
<dbReference type="InterPro" id="IPR020811">
    <property type="entry name" value="Enolase_N"/>
</dbReference>
<dbReference type="InterPro" id="IPR020810">
    <property type="entry name" value="Enolase_C"/>
</dbReference>
<dbReference type="PRINTS" id="PR00148">
    <property type="entry name" value="ENOLASE"/>
</dbReference>
<dbReference type="Gene3D" id="3.20.20.120">
    <property type="entry name" value="Enolase-like C-terminal domain"/>
    <property type="match status" value="1"/>
</dbReference>
<evidence type="ECO:0000313" key="17">
    <source>
        <dbReference type="EMBL" id="PFG49306.1"/>
    </source>
</evidence>
<dbReference type="RefSeq" id="WP_098513234.1">
    <property type="nucleotide sequence ID" value="NZ_JBIAKZ010000021.1"/>
</dbReference>
<dbReference type="SUPFAM" id="SSF51604">
    <property type="entry name" value="Enolase C-terminal domain-like"/>
    <property type="match status" value="1"/>
</dbReference>
<feature type="binding site" evidence="13">
    <location>
        <position position="386"/>
    </location>
    <ligand>
        <name>substrate</name>
    </ligand>
</feature>
<feature type="binding site" evidence="11">
    <location>
        <position position="365"/>
    </location>
    <ligand>
        <name>(2R)-2-phosphoglycerate</name>
        <dbReference type="ChEBI" id="CHEBI:58289"/>
    </ligand>
</feature>
<feature type="binding site" evidence="11 14">
    <location>
        <position position="310"/>
    </location>
    <ligand>
        <name>Mg(2+)</name>
        <dbReference type="ChEBI" id="CHEBI:18420"/>
    </ligand>
</feature>
<evidence type="ECO:0000256" key="9">
    <source>
        <dbReference type="ARBA" id="ARBA00023152"/>
    </source>
</evidence>
<keyword evidence="6 11" id="KW-0964">Secreted</keyword>
<feature type="binding site" evidence="13">
    <location>
        <position position="155"/>
    </location>
    <ligand>
        <name>substrate</name>
    </ligand>
</feature>
<dbReference type="CDD" id="cd03313">
    <property type="entry name" value="enolase"/>
    <property type="match status" value="1"/>
</dbReference>
<evidence type="ECO:0000256" key="11">
    <source>
        <dbReference type="HAMAP-Rule" id="MF_00318"/>
    </source>
</evidence>
<evidence type="ECO:0000256" key="7">
    <source>
        <dbReference type="ARBA" id="ARBA00022723"/>
    </source>
</evidence>
<dbReference type="GO" id="GO:0005576">
    <property type="term" value="C:extracellular region"/>
    <property type="evidence" value="ECO:0007669"/>
    <property type="project" value="UniProtKB-SubCell"/>
</dbReference>
<feature type="binding site" evidence="11">
    <location>
        <position position="335"/>
    </location>
    <ligand>
        <name>(2R)-2-phosphoglycerate</name>
        <dbReference type="ChEBI" id="CHEBI:58289"/>
    </ligand>
</feature>
<dbReference type="Pfam" id="PF00113">
    <property type="entry name" value="Enolase_C"/>
    <property type="match status" value="1"/>
</dbReference>